<dbReference type="AlphaFoldDB" id="A0A1W6NZG6"/>
<feature type="DNA-binding region" description="H-T-H motif" evidence="2">
    <location>
        <begin position="35"/>
        <end position="54"/>
    </location>
</feature>
<dbReference type="InterPro" id="IPR001647">
    <property type="entry name" value="HTH_TetR"/>
</dbReference>
<dbReference type="Proteomes" id="UP000242447">
    <property type="component" value="Chromosome"/>
</dbReference>
<dbReference type="STRING" id="92947.BVG79_01134"/>
<dbReference type="Pfam" id="PF14246">
    <property type="entry name" value="TetR_C_7"/>
    <property type="match status" value="1"/>
</dbReference>
<feature type="domain" description="HTH tetR-type" evidence="3">
    <location>
        <begin position="12"/>
        <end position="72"/>
    </location>
</feature>
<dbReference type="OrthoDB" id="3218408at2"/>
<gene>
    <name evidence="4" type="ORF">BVG79_01134</name>
</gene>
<dbReference type="InterPro" id="IPR009057">
    <property type="entry name" value="Homeodomain-like_sf"/>
</dbReference>
<sequence>MSARPPLSSRGAARQEALIAAATELFLAKGFANVTIDEVVAVAGGSKTSVYRQFGGKEGLFAEVVTQLCATLLSPLAHLDLGGATPAVGLDILARTLMRQLLQPRHIAFQRMVLAVSDQFPALMAKWYDVGPRQSQAMIARFLGDDAQARRLAIFFHDMIVTDAVNSAMMGQDPAWPDVEVMIADAVRLVVCALADRYSVT</sequence>
<keyword evidence="1 2" id="KW-0238">DNA-binding</keyword>
<name>A0A1W6NZG6_9RHOB</name>
<reference evidence="4 5" key="1">
    <citation type="submission" date="2017-02" db="EMBL/GenBank/DDBJ databases">
        <title>Ketogulonicigenium robustum SPU B003 Genome sequencing and assembly.</title>
        <authorList>
            <person name="Li Y."/>
            <person name="Liu L."/>
            <person name="Wang C."/>
            <person name="Zhang M."/>
            <person name="Zhang T."/>
            <person name="Zhang Y."/>
        </authorList>
    </citation>
    <scope>NUCLEOTIDE SEQUENCE [LARGE SCALE GENOMIC DNA]</scope>
    <source>
        <strain evidence="4 5">SPU_B003</strain>
    </source>
</reference>
<evidence type="ECO:0000256" key="1">
    <source>
        <dbReference type="ARBA" id="ARBA00023125"/>
    </source>
</evidence>
<dbReference type="KEGG" id="kro:BVG79_01134"/>
<protein>
    <submittedName>
        <fullName evidence="4">TetR family transcriptional regulator</fullName>
    </submittedName>
</protein>
<evidence type="ECO:0000313" key="5">
    <source>
        <dbReference type="Proteomes" id="UP000242447"/>
    </source>
</evidence>
<dbReference type="Pfam" id="PF00440">
    <property type="entry name" value="TetR_N"/>
    <property type="match status" value="1"/>
</dbReference>
<evidence type="ECO:0000256" key="2">
    <source>
        <dbReference type="PROSITE-ProRule" id="PRU00335"/>
    </source>
</evidence>
<dbReference type="InterPro" id="IPR039536">
    <property type="entry name" value="TetR_C_Proteobacteria"/>
</dbReference>
<dbReference type="GO" id="GO:0003700">
    <property type="term" value="F:DNA-binding transcription factor activity"/>
    <property type="evidence" value="ECO:0007669"/>
    <property type="project" value="TreeGrafter"/>
</dbReference>
<dbReference type="RefSeq" id="WP_085786025.1">
    <property type="nucleotide sequence ID" value="NZ_CP019937.1"/>
</dbReference>
<evidence type="ECO:0000313" key="4">
    <source>
        <dbReference type="EMBL" id="ARO14480.1"/>
    </source>
</evidence>
<dbReference type="PANTHER" id="PTHR30055:SF119">
    <property type="entry name" value="NALC"/>
    <property type="match status" value="1"/>
</dbReference>
<evidence type="ECO:0000259" key="3">
    <source>
        <dbReference type="PROSITE" id="PS50977"/>
    </source>
</evidence>
<accession>A0A1W6NZG6</accession>
<dbReference type="Gene3D" id="1.10.357.10">
    <property type="entry name" value="Tetracycline Repressor, domain 2"/>
    <property type="match status" value="1"/>
</dbReference>
<dbReference type="InterPro" id="IPR050109">
    <property type="entry name" value="HTH-type_TetR-like_transc_reg"/>
</dbReference>
<dbReference type="PANTHER" id="PTHR30055">
    <property type="entry name" value="HTH-TYPE TRANSCRIPTIONAL REGULATOR RUTR"/>
    <property type="match status" value="1"/>
</dbReference>
<dbReference type="SUPFAM" id="SSF46689">
    <property type="entry name" value="Homeodomain-like"/>
    <property type="match status" value="1"/>
</dbReference>
<dbReference type="PRINTS" id="PR00455">
    <property type="entry name" value="HTHTETR"/>
</dbReference>
<proteinExistence type="predicted"/>
<dbReference type="GO" id="GO:0000976">
    <property type="term" value="F:transcription cis-regulatory region binding"/>
    <property type="evidence" value="ECO:0007669"/>
    <property type="project" value="TreeGrafter"/>
</dbReference>
<keyword evidence="5" id="KW-1185">Reference proteome</keyword>
<dbReference type="EMBL" id="CP019937">
    <property type="protein sequence ID" value="ARO14480.1"/>
    <property type="molecule type" value="Genomic_DNA"/>
</dbReference>
<organism evidence="4 5">
    <name type="scientific">Ketogulonicigenium robustum</name>
    <dbReference type="NCBI Taxonomy" id="92947"/>
    <lineage>
        <taxon>Bacteria</taxon>
        <taxon>Pseudomonadati</taxon>
        <taxon>Pseudomonadota</taxon>
        <taxon>Alphaproteobacteria</taxon>
        <taxon>Rhodobacterales</taxon>
        <taxon>Roseobacteraceae</taxon>
        <taxon>Ketogulonicigenium</taxon>
    </lineage>
</organism>
<dbReference type="Gene3D" id="1.10.10.60">
    <property type="entry name" value="Homeodomain-like"/>
    <property type="match status" value="1"/>
</dbReference>
<dbReference type="PROSITE" id="PS50977">
    <property type="entry name" value="HTH_TETR_2"/>
    <property type="match status" value="1"/>
</dbReference>